<dbReference type="Proteomes" id="UP001317532">
    <property type="component" value="Chromosome"/>
</dbReference>
<dbReference type="InterPro" id="IPR053200">
    <property type="entry name" value="YfmO-like"/>
</dbReference>
<keyword evidence="4 5" id="KW-0472">Membrane</keyword>
<feature type="transmembrane region" description="Helical" evidence="5">
    <location>
        <begin position="132"/>
        <end position="152"/>
    </location>
</feature>
<dbReference type="InterPro" id="IPR036259">
    <property type="entry name" value="MFS_trans_sf"/>
</dbReference>
<dbReference type="InterPro" id="IPR001958">
    <property type="entry name" value="Tet-R_TetA/multi-R_MdtG-like"/>
</dbReference>
<dbReference type="PANTHER" id="PTHR43683:SF1">
    <property type="entry name" value="MULTIDRUG EFFLUX PROTEIN YFMO"/>
    <property type="match status" value="1"/>
</dbReference>
<feature type="transmembrane region" description="Helical" evidence="5">
    <location>
        <begin position="158"/>
        <end position="178"/>
    </location>
</feature>
<reference evidence="7 8" key="1">
    <citation type="journal article" date="2022" name="ISME Commun">
        <title>Vulcanimicrobium alpinus gen. nov. sp. nov., the first cultivated representative of the candidate phylum 'Eremiobacterota', is a metabolically versatile aerobic anoxygenic phototroph.</title>
        <authorList>
            <person name="Yabe S."/>
            <person name="Muto K."/>
            <person name="Abe K."/>
            <person name="Yokota A."/>
            <person name="Staudigel H."/>
            <person name="Tebo B.M."/>
        </authorList>
    </citation>
    <scope>NUCLEOTIDE SEQUENCE [LARGE SCALE GENOMIC DNA]</scope>
    <source>
        <strain evidence="7 8">WC8-2</strain>
    </source>
</reference>
<feature type="transmembrane region" description="Helical" evidence="5">
    <location>
        <begin position="44"/>
        <end position="65"/>
    </location>
</feature>
<dbReference type="InterPro" id="IPR020846">
    <property type="entry name" value="MFS_dom"/>
</dbReference>
<accession>A0AAN2CB38</accession>
<dbReference type="CDD" id="cd17474">
    <property type="entry name" value="MFS_YfmO_like"/>
    <property type="match status" value="1"/>
</dbReference>
<dbReference type="SUPFAM" id="SSF103473">
    <property type="entry name" value="MFS general substrate transporter"/>
    <property type="match status" value="1"/>
</dbReference>
<feature type="transmembrane region" description="Helical" evidence="5">
    <location>
        <begin position="354"/>
        <end position="379"/>
    </location>
</feature>
<feature type="transmembrane region" description="Helical" evidence="5">
    <location>
        <begin position="7"/>
        <end position="24"/>
    </location>
</feature>
<evidence type="ECO:0000256" key="5">
    <source>
        <dbReference type="SAM" id="Phobius"/>
    </source>
</evidence>
<evidence type="ECO:0000256" key="4">
    <source>
        <dbReference type="ARBA" id="ARBA00023136"/>
    </source>
</evidence>
<feature type="transmembrane region" description="Helical" evidence="5">
    <location>
        <begin position="289"/>
        <end position="312"/>
    </location>
</feature>
<dbReference type="GO" id="GO:0005886">
    <property type="term" value="C:plasma membrane"/>
    <property type="evidence" value="ECO:0007669"/>
    <property type="project" value="UniProtKB-SubCell"/>
</dbReference>
<dbReference type="RefSeq" id="WP_317995375.1">
    <property type="nucleotide sequence ID" value="NZ_AP025523.1"/>
</dbReference>
<gene>
    <name evidence="7" type="ORF">WPS_30870</name>
</gene>
<protein>
    <submittedName>
        <fullName evidence="7">MFS transporter</fullName>
    </submittedName>
</protein>
<dbReference type="Pfam" id="PF07690">
    <property type="entry name" value="MFS_1"/>
    <property type="match status" value="1"/>
</dbReference>
<feature type="transmembrane region" description="Helical" evidence="5">
    <location>
        <begin position="72"/>
        <end position="91"/>
    </location>
</feature>
<proteinExistence type="predicted"/>
<evidence type="ECO:0000313" key="8">
    <source>
        <dbReference type="Proteomes" id="UP001317532"/>
    </source>
</evidence>
<feature type="transmembrane region" description="Helical" evidence="5">
    <location>
        <begin position="97"/>
        <end position="120"/>
    </location>
</feature>
<evidence type="ECO:0000256" key="3">
    <source>
        <dbReference type="ARBA" id="ARBA00022989"/>
    </source>
</evidence>
<evidence type="ECO:0000259" key="6">
    <source>
        <dbReference type="PROSITE" id="PS50850"/>
    </source>
</evidence>
<comment type="subcellular location">
    <subcellularLocation>
        <location evidence="1">Cell membrane</location>
        <topology evidence="1">Multi-pass membrane protein</topology>
    </subcellularLocation>
</comment>
<dbReference type="PANTHER" id="PTHR43683">
    <property type="entry name" value="MULTIDRUG EFFLUX PROTEIN YFMO"/>
    <property type="match status" value="1"/>
</dbReference>
<dbReference type="Gene3D" id="1.20.1250.20">
    <property type="entry name" value="MFS general substrate transporter like domains"/>
    <property type="match status" value="1"/>
</dbReference>
<dbReference type="PROSITE" id="PS50850">
    <property type="entry name" value="MFS"/>
    <property type="match status" value="1"/>
</dbReference>
<keyword evidence="3 5" id="KW-1133">Transmembrane helix</keyword>
<keyword evidence="8" id="KW-1185">Reference proteome</keyword>
<feature type="transmembrane region" description="Helical" evidence="5">
    <location>
        <begin position="206"/>
        <end position="227"/>
    </location>
</feature>
<evidence type="ECO:0000313" key="7">
    <source>
        <dbReference type="EMBL" id="BDE07811.1"/>
    </source>
</evidence>
<evidence type="ECO:0000256" key="1">
    <source>
        <dbReference type="ARBA" id="ARBA00004651"/>
    </source>
</evidence>
<name>A0AAN2CB38_UNVUL</name>
<sequence length="392" mass="40604">MKYSPTVLATALATTMAFLGIGVIDPILPLISHQMGASRAQVELLFTAYIAIMAVAMLVAGVAATRWGGRKTLLVGLGWVALCAFACGFAQNVPELAVLRAFWGFGNALFVSTALSIIVGASTGTHEDAITLYEASLGFGIAAGPLVGGFLGGFGWQFPFFGTAAFMTLGWIVAFLRVREPSRREPPRRAQDVFAALRHPDVLTNALVGLCYSFGFFTILAYAPLALGMSPLALGWTFFGWGALVAFSSVVLVRVLQKRFGIALLLGGTIVTLALIFIALVAAPGKATAIALVVATGVPCGIANTLLTTLAIDVSPYSRSISSGAYNFLRWSGGAVAPVLAGRLGDTIGVRAPFAVAAVVALIAIAIVVVRGGALSAALHRNVERTSAAAMG</sequence>
<dbReference type="PRINTS" id="PR01035">
    <property type="entry name" value="TCRTETA"/>
</dbReference>
<organism evidence="7 8">
    <name type="scientific">Vulcanimicrobium alpinum</name>
    <dbReference type="NCBI Taxonomy" id="3016050"/>
    <lineage>
        <taxon>Bacteria</taxon>
        <taxon>Bacillati</taxon>
        <taxon>Vulcanimicrobiota</taxon>
        <taxon>Vulcanimicrobiia</taxon>
        <taxon>Vulcanimicrobiales</taxon>
        <taxon>Vulcanimicrobiaceae</taxon>
        <taxon>Vulcanimicrobium</taxon>
    </lineage>
</organism>
<dbReference type="AlphaFoldDB" id="A0AAN2CB38"/>
<keyword evidence="2 5" id="KW-0812">Transmembrane</keyword>
<dbReference type="InterPro" id="IPR011701">
    <property type="entry name" value="MFS"/>
</dbReference>
<dbReference type="GO" id="GO:0022857">
    <property type="term" value="F:transmembrane transporter activity"/>
    <property type="evidence" value="ECO:0007669"/>
    <property type="project" value="InterPro"/>
</dbReference>
<dbReference type="KEGG" id="vab:WPS_30870"/>
<feature type="domain" description="Major facilitator superfamily (MFS) profile" evidence="6">
    <location>
        <begin position="6"/>
        <end position="376"/>
    </location>
</feature>
<evidence type="ECO:0000256" key="2">
    <source>
        <dbReference type="ARBA" id="ARBA00022692"/>
    </source>
</evidence>
<feature type="transmembrane region" description="Helical" evidence="5">
    <location>
        <begin position="260"/>
        <end position="283"/>
    </location>
</feature>
<dbReference type="EMBL" id="AP025523">
    <property type="protein sequence ID" value="BDE07811.1"/>
    <property type="molecule type" value="Genomic_DNA"/>
</dbReference>
<feature type="transmembrane region" description="Helical" evidence="5">
    <location>
        <begin position="233"/>
        <end position="253"/>
    </location>
</feature>